<evidence type="ECO:0000313" key="2">
    <source>
        <dbReference type="EMBL" id="SDR18617.1"/>
    </source>
</evidence>
<dbReference type="Proteomes" id="UP000183053">
    <property type="component" value="Unassembled WGS sequence"/>
</dbReference>
<gene>
    <name evidence="2" type="ORF">SAMN04489765_3695</name>
</gene>
<evidence type="ECO:0000259" key="1">
    <source>
        <dbReference type="Pfam" id="PF14258"/>
    </source>
</evidence>
<dbReference type="SUPFAM" id="SSF52317">
    <property type="entry name" value="Class I glutamine amidotransferase-like"/>
    <property type="match status" value="1"/>
</dbReference>
<keyword evidence="3" id="KW-1185">Reference proteome</keyword>
<evidence type="ECO:0000313" key="3">
    <source>
        <dbReference type="Proteomes" id="UP000183053"/>
    </source>
</evidence>
<dbReference type="Pfam" id="PF14258">
    <property type="entry name" value="DUF4350"/>
    <property type="match status" value="1"/>
</dbReference>
<reference evidence="3" key="1">
    <citation type="submission" date="2016-10" db="EMBL/GenBank/DDBJ databases">
        <authorList>
            <person name="Varghese N."/>
            <person name="Submissions S."/>
        </authorList>
    </citation>
    <scope>NUCLEOTIDE SEQUENCE [LARGE SCALE GENOMIC DNA]</scope>
    <source>
        <strain evidence="3">DSM 44142</strain>
    </source>
</reference>
<accession>A0A1H1GZK3</accession>
<dbReference type="InterPro" id="IPR046306">
    <property type="entry name" value="DUF6421"/>
</dbReference>
<feature type="domain" description="DUF4350" evidence="1">
    <location>
        <begin position="92"/>
        <end position="249"/>
    </location>
</feature>
<dbReference type="InterPro" id="IPR029062">
    <property type="entry name" value="Class_I_gatase-like"/>
</dbReference>
<proteinExistence type="predicted"/>
<dbReference type="AlphaFoldDB" id="A0A1H1GZK3"/>
<dbReference type="STRING" id="47312.SAMN04489765_3695"/>
<dbReference type="InterPro" id="IPR025646">
    <property type="entry name" value="DUF4350"/>
</dbReference>
<protein>
    <recommendedName>
        <fullName evidence="1">DUF4350 domain-containing protein</fullName>
    </recommendedName>
</protein>
<sequence>MSDGAVFPRVQIEQARSCAWATSLERAREIAPANPADSSLATAVDLLRRRGMTVTDHEAPQVNPGSLAAADVYVVPHLARPGLERTTGDLPPVFAPAELDAIEQYVRTGGGLVVLAECDTATSGSNLDELLARFGVRVESLVVQEPAGDRRWHDNATWVRSVVAPELGGQGLVSAVEEACFYRTGVLDLSDAQDATVLARTSATASPADRPLAAALRVGRGRVVVFADSDLFGDDSIGELDHRTLWTNVVTWASGTQEAAAEGTVSAAARSADWAALKGAVEELRALQSKDGSVPETADHARAGALTDEIVARIAALAPLFPHDADYLAALPRDFRRWAEGGFGKPDFGESLAAFRPDLSRTDGAEHLVVFPMYTQNGNASKVFEAVLLHVVWPEWLADVERRYTNRQFLSVAFEDFTPGYDTNSAVLFPETVTVAQTPEFHWGAIFCDREAARFRRVTGAAAEVLSLQLPPDGERLVASQELAQSTFAMWDLIHDRTHSRGDLPFDPFMIKQRMPYWQYALEELRCDLTTFREAYRLEQEGHPYGLPVQLAILCDRLFRFSITGDRVRNYDGLGGQLLFAYLHRHGALRWRDNRLSFDWKELPLQVIRLTEEVEELYRTGIDRSKVGQWLASYEFVSSYVAPGPGSTWAKGADALPLDGEPRALVDLVLPDEFPLNVFFEALQRKLRDVIDSTRGITADSAPTLAGAGA</sequence>
<dbReference type="Pfam" id="PF19985">
    <property type="entry name" value="DUF6421"/>
    <property type="match status" value="1"/>
</dbReference>
<dbReference type="OrthoDB" id="3755108at2"/>
<dbReference type="Gene3D" id="3.40.50.880">
    <property type="match status" value="1"/>
</dbReference>
<dbReference type="EMBL" id="FNLF01000002">
    <property type="protein sequence ID" value="SDR18617.1"/>
    <property type="molecule type" value="Genomic_DNA"/>
</dbReference>
<name>A0A1H1GZK3_9ACTN</name>
<organism evidence="2 3">
    <name type="scientific">Tsukamurella pulmonis</name>
    <dbReference type="NCBI Taxonomy" id="47312"/>
    <lineage>
        <taxon>Bacteria</taxon>
        <taxon>Bacillati</taxon>
        <taxon>Actinomycetota</taxon>
        <taxon>Actinomycetes</taxon>
        <taxon>Mycobacteriales</taxon>
        <taxon>Tsukamurellaceae</taxon>
        <taxon>Tsukamurella</taxon>
    </lineage>
</organism>